<keyword evidence="2" id="KW-1185">Reference proteome</keyword>
<accession>A0A1I7VXV3</accession>
<dbReference type="WBParaSite" id="EN70_7417">
    <property type="protein sequence ID" value="EN70_7417"/>
    <property type="gene ID" value="EN70_7417"/>
</dbReference>
<dbReference type="Proteomes" id="UP000095285">
    <property type="component" value="Unassembled WGS sequence"/>
</dbReference>
<evidence type="ECO:0000313" key="3">
    <source>
        <dbReference type="WBParaSite" id="EN70_7417"/>
    </source>
</evidence>
<dbReference type="AlphaFoldDB" id="A0A1I7VXV3"/>
<protein>
    <submittedName>
        <fullName evidence="3">SH2 domain-containing protein</fullName>
    </submittedName>
</protein>
<feature type="region of interest" description="Disordered" evidence="1">
    <location>
        <begin position="25"/>
        <end position="49"/>
    </location>
</feature>
<feature type="compositionally biased region" description="Basic residues" evidence="1">
    <location>
        <begin position="92"/>
        <end position="101"/>
    </location>
</feature>
<dbReference type="KEGG" id="loa:LOAG_16441"/>
<sequence>MTSSASNTVDKLDADSDYMELYLNGSKRSAGSKESESSPSPPSYAVFEDKHGNLVNPGLNVIWPVRPQRGRYSLNEYKEQKQRLQRQEQQRRNKKYNFKSRKCIKQSERQSNISSIYQAEKTKDNSNIYIGVRSASSLRSILWPTEFRLFYMRPESMNSFNQLPVKMPLMLAYMSSSGKMYNFNFKTHEYNSGTFWQLDLSSVGGPEQPIFRSISALIQHYKSLVIDRGDGKSEIFPVD</sequence>
<feature type="region of interest" description="Disordered" evidence="1">
    <location>
        <begin position="76"/>
        <end position="101"/>
    </location>
</feature>
<evidence type="ECO:0000256" key="1">
    <source>
        <dbReference type="SAM" id="MobiDB-lite"/>
    </source>
</evidence>
<evidence type="ECO:0000313" key="2">
    <source>
        <dbReference type="Proteomes" id="UP000095285"/>
    </source>
</evidence>
<reference evidence="3" key="2">
    <citation type="submission" date="2016-11" db="UniProtKB">
        <authorList>
            <consortium name="WormBaseParasite"/>
        </authorList>
    </citation>
    <scope>IDENTIFICATION</scope>
</reference>
<dbReference type="CTD" id="9938791"/>
<name>A0A1I7VXV3_LOALO</name>
<dbReference type="PANTHER" id="PTHR31128">
    <property type="entry name" value="PROTEIN CBR-CLEC-135-RELATED"/>
    <property type="match status" value="1"/>
</dbReference>
<proteinExistence type="predicted"/>
<dbReference type="OrthoDB" id="5809669at2759"/>
<reference evidence="2" key="1">
    <citation type="submission" date="2012-04" db="EMBL/GenBank/DDBJ databases">
        <title>The Genome Sequence of Loa loa.</title>
        <authorList>
            <consortium name="The Broad Institute Genome Sequencing Platform"/>
            <consortium name="Broad Institute Genome Sequencing Center for Infectious Disease"/>
            <person name="Nutman T.B."/>
            <person name="Fink D.L."/>
            <person name="Russ C."/>
            <person name="Young S."/>
            <person name="Zeng Q."/>
            <person name="Gargeya S."/>
            <person name="Alvarado L."/>
            <person name="Berlin A."/>
            <person name="Chapman S.B."/>
            <person name="Chen Z."/>
            <person name="Freedman E."/>
            <person name="Gellesch M."/>
            <person name="Goldberg J."/>
            <person name="Griggs A."/>
            <person name="Gujja S."/>
            <person name="Heilman E.R."/>
            <person name="Heiman D."/>
            <person name="Howarth C."/>
            <person name="Mehta T."/>
            <person name="Neiman D."/>
            <person name="Pearson M."/>
            <person name="Roberts A."/>
            <person name="Saif S."/>
            <person name="Shea T."/>
            <person name="Shenoy N."/>
            <person name="Sisk P."/>
            <person name="Stolte C."/>
            <person name="Sykes S."/>
            <person name="White J."/>
            <person name="Yandava C."/>
            <person name="Haas B."/>
            <person name="Henn M.R."/>
            <person name="Nusbaum C."/>
            <person name="Birren B."/>
        </authorList>
    </citation>
    <scope>NUCLEOTIDE SEQUENCE [LARGE SCALE GENOMIC DNA]</scope>
</reference>
<dbReference type="GeneID" id="9938791"/>
<feature type="compositionally biased region" description="Basic and acidic residues" evidence="1">
    <location>
        <begin position="76"/>
        <end position="91"/>
    </location>
</feature>
<organism evidence="2 3">
    <name type="scientific">Loa loa</name>
    <name type="common">Eye worm</name>
    <name type="synonym">Filaria loa</name>
    <dbReference type="NCBI Taxonomy" id="7209"/>
    <lineage>
        <taxon>Eukaryota</taxon>
        <taxon>Metazoa</taxon>
        <taxon>Ecdysozoa</taxon>
        <taxon>Nematoda</taxon>
        <taxon>Chromadorea</taxon>
        <taxon>Rhabditida</taxon>
        <taxon>Spirurina</taxon>
        <taxon>Spiruromorpha</taxon>
        <taxon>Filarioidea</taxon>
        <taxon>Onchocercidae</taxon>
        <taxon>Loa</taxon>
    </lineage>
</organism>
<dbReference type="RefSeq" id="XP_003137006.2">
    <property type="nucleotide sequence ID" value="XM_003136958.2"/>
</dbReference>